<comment type="similarity">
    <text evidence="1 2">Belongs to the outer membrane factor (OMF) (TC 1.B.17) family.</text>
</comment>
<organism evidence="3 4">
    <name type="scientific">Novosphingobium ovatum</name>
    <dbReference type="NCBI Taxonomy" id="1908523"/>
    <lineage>
        <taxon>Bacteria</taxon>
        <taxon>Pseudomonadati</taxon>
        <taxon>Pseudomonadota</taxon>
        <taxon>Alphaproteobacteria</taxon>
        <taxon>Sphingomonadales</taxon>
        <taxon>Sphingomonadaceae</taxon>
        <taxon>Novosphingobium</taxon>
    </lineage>
</organism>
<reference evidence="4" key="1">
    <citation type="submission" date="2020-01" db="EMBL/GenBank/DDBJ databases">
        <title>Sphingomonas sp. strain CSW-10.</title>
        <authorList>
            <person name="Chen W.-M."/>
        </authorList>
    </citation>
    <scope>NUCLEOTIDE SEQUENCE [LARGE SCALE GENOMIC DNA]</scope>
    <source>
        <strain evidence="4">FSY-8</strain>
    </source>
</reference>
<comment type="caution">
    <text evidence="3">The sequence shown here is derived from an EMBL/GenBank/DDBJ whole genome shotgun (WGS) entry which is preliminary data.</text>
</comment>
<evidence type="ECO:0000256" key="1">
    <source>
        <dbReference type="ARBA" id="ARBA00007613"/>
    </source>
</evidence>
<dbReference type="NCBIfam" id="TIGR01845">
    <property type="entry name" value="outer_NodT"/>
    <property type="match status" value="1"/>
</dbReference>
<dbReference type="InterPro" id="IPR003423">
    <property type="entry name" value="OMP_efflux"/>
</dbReference>
<dbReference type="PANTHER" id="PTHR30203">
    <property type="entry name" value="OUTER MEMBRANE CATION EFFLUX PROTEIN"/>
    <property type="match status" value="1"/>
</dbReference>
<evidence type="ECO:0000313" key="3">
    <source>
        <dbReference type="EMBL" id="NBC35961.1"/>
    </source>
</evidence>
<dbReference type="EMBL" id="JAAAPO010000002">
    <property type="protein sequence ID" value="NBC35961.1"/>
    <property type="molecule type" value="Genomic_DNA"/>
</dbReference>
<dbReference type="SUPFAM" id="SSF56954">
    <property type="entry name" value="Outer membrane efflux proteins (OEP)"/>
    <property type="match status" value="1"/>
</dbReference>
<proteinExistence type="inferred from homology"/>
<dbReference type="Gene3D" id="2.20.200.10">
    <property type="entry name" value="Outer membrane efflux proteins (OEP)"/>
    <property type="match status" value="1"/>
</dbReference>
<keyword evidence="2" id="KW-0812">Transmembrane</keyword>
<dbReference type="Pfam" id="PF02321">
    <property type="entry name" value="OEP"/>
    <property type="match status" value="2"/>
</dbReference>
<comment type="subcellular location">
    <subcellularLocation>
        <location evidence="2">Cell membrane</location>
        <topology evidence="2">Lipid-anchor</topology>
    </subcellularLocation>
</comment>
<accession>A0ABW9XBN8</accession>
<dbReference type="Gene3D" id="1.20.1600.10">
    <property type="entry name" value="Outer membrane efflux proteins (OEP)"/>
    <property type="match status" value="1"/>
</dbReference>
<sequence length="469" mass="48472">MRGRIACWLVLGAGVLLSGCAGRRDYAPPAALVPPVRALVRAEPAGEGALVPSAQWWEALNDPQLNGLIAQGLLNAPQVAVAQARLQQARAGVLAARADGMPGLRPAAGMLHAQLPEGLGSATFYNLGFDAQWEADIWGGKRQQTRQRRAEAQVAQARVADVQVMLAAEIARSYVLMRGRETVLDLLQKRAEAEQRMLTLAQARLAGGTGTAQGVQAVQAQIAATQGAQAAAMADIVTLRDGLAVLTGQAPGALDGLKPAVIPQAPPQVVTGAVGDILARRPDIRAAERAYAAASAGVGVALARRYPSVSVLGLVGLGGSSPEAMFDTSAGAAAVLPRLTWDFPNFGRVEAGVRAARGGQEAALAQYRQAVLAALQDAEGAVTRFGAARAVASQSADQVSMAGKTMDLELIRAEAGSTSQLAAYEAVVRFLNARITAAGDRAQVSLAYVALAKAMGLGWQAPLDQGAVR</sequence>
<evidence type="ECO:0000256" key="2">
    <source>
        <dbReference type="RuleBase" id="RU362097"/>
    </source>
</evidence>
<evidence type="ECO:0000313" key="4">
    <source>
        <dbReference type="Proteomes" id="UP000753724"/>
    </source>
</evidence>
<dbReference type="PANTHER" id="PTHR30203:SF25">
    <property type="entry name" value="OUTER MEMBRANE PROTEIN-RELATED"/>
    <property type="match status" value="1"/>
</dbReference>
<dbReference type="PROSITE" id="PS51257">
    <property type="entry name" value="PROKAR_LIPOPROTEIN"/>
    <property type="match status" value="1"/>
</dbReference>
<name>A0ABW9XBN8_9SPHN</name>
<gene>
    <name evidence="3" type="ORF">GTZ99_05260</name>
</gene>
<keyword evidence="4" id="KW-1185">Reference proteome</keyword>
<dbReference type="RefSeq" id="WP_161717239.1">
    <property type="nucleotide sequence ID" value="NZ_JAAAPO010000002.1"/>
</dbReference>
<dbReference type="Proteomes" id="UP000753724">
    <property type="component" value="Unassembled WGS sequence"/>
</dbReference>
<keyword evidence="2" id="KW-0472">Membrane</keyword>
<protein>
    <submittedName>
        <fullName evidence="3">Efflux transporter outer membrane subunit</fullName>
    </submittedName>
</protein>
<keyword evidence="2" id="KW-0449">Lipoprotein</keyword>
<dbReference type="InterPro" id="IPR010131">
    <property type="entry name" value="MdtP/NodT-like"/>
</dbReference>
<keyword evidence="2" id="KW-1134">Transmembrane beta strand</keyword>
<keyword evidence="2" id="KW-0564">Palmitate</keyword>